<feature type="domain" description="O-acyltransferase WSD1 C-terminal" evidence="10">
    <location>
        <begin position="314"/>
        <end position="444"/>
    </location>
</feature>
<comment type="pathway">
    <text evidence="1">Glycerolipid metabolism; triacylglycerol biosynthesis.</text>
</comment>
<dbReference type="GO" id="GO:0051701">
    <property type="term" value="P:biological process involved in interaction with host"/>
    <property type="evidence" value="ECO:0007669"/>
    <property type="project" value="TreeGrafter"/>
</dbReference>
<dbReference type="AlphaFoldDB" id="A0A1K9Z914"/>
<dbReference type="PANTHER" id="PTHR31650:SF1">
    <property type="entry name" value="WAX ESTER SYNTHASE_DIACYLGLYCEROL ACYLTRANSFERASE 4-RELATED"/>
    <property type="match status" value="1"/>
</dbReference>
<accession>A0A1K9Z914</accession>
<dbReference type="RefSeq" id="WP_075471533.1">
    <property type="nucleotide sequence ID" value="NZ_CAWQZC010000105.1"/>
</dbReference>
<dbReference type="GeneID" id="61295176"/>
<dbReference type="EMBL" id="FPLD01000045">
    <property type="protein sequence ID" value="SGY93060.1"/>
    <property type="molecule type" value="Genomic_DNA"/>
</dbReference>
<dbReference type="InterPro" id="IPR004255">
    <property type="entry name" value="O-acyltransferase_WSD1_N"/>
</dbReference>
<evidence type="ECO:0000256" key="6">
    <source>
        <dbReference type="ARBA" id="ARBA00022798"/>
    </source>
</evidence>
<keyword evidence="7" id="KW-0012">Acyltransferase</keyword>
<comment type="pathway">
    <text evidence="2">Lipid metabolism.</text>
</comment>
<dbReference type="Pfam" id="PF06974">
    <property type="entry name" value="WS_DGAT_C"/>
    <property type="match status" value="1"/>
</dbReference>
<organism evidence="12 14">
    <name type="scientific">Moritella viscosa</name>
    <dbReference type="NCBI Taxonomy" id="80854"/>
    <lineage>
        <taxon>Bacteria</taxon>
        <taxon>Pseudomonadati</taxon>
        <taxon>Pseudomonadota</taxon>
        <taxon>Gammaproteobacteria</taxon>
        <taxon>Alteromonadales</taxon>
        <taxon>Moritellaceae</taxon>
        <taxon>Moritella</taxon>
    </lineage>
</organism>
<dbReference type="PANTHER" id="PTHR31650">
    <property type="entry name" value="O-ACYLTRANSFERASE (WSD1-LIKE) FAMILY PROTEIN"/>
    <property type="match status" value="1"/>
</dbReference>
<dbReference type="OrthoDB" id="9810950at2"/>
<name>A0A1K9Z914_9GAMM</name>
<evidence type="ECO:0000256" key="7">
    <source>
        <dbReference type="ARBA" id="ARBA00023315"/>
    </source>
</evidence>
<dbReference type="GO" id="GO:0006071">
    <property type="term" value="P:glycerol metabolic process"/>
    <property type="evidence" value="ECO:0007669"/>
    <property type="project" value="UniProtKB-KW"/>
</dbReference>
<reference evidence="12 14" key="1">
    <citation type="submission" date="2016-11" db="EMBL/GenBank/DDBJ databases">
        <authorList>
            <person name="Jaros S."/>
            <person name="Januszkiewicz K."/>
            <person name="Wedrychowicz H."/>
        </authorList>
    </citation>
    <scope>NUCLEOTIDE SEQUENCE [LARGE SCALE GENOMIC DNA]</scope>
    <source>
        <strain evidence="12">NVI 5450</strain>
    </source>
</reference>
<keyword evidence="5" id="KW-0808">Transferase</keyword>
<dbReference type="Proteomes" id="UP000182660">
    <property type="component" value="Unassembled WGS sequence"/>
</dbReference>
<evidence type="ECO:0000313" key="11">
    <source>
        <dbReference type="EMBL" id="SGY87394.1"/>
    </source>
</evidence>
<reference evidence="11 13" key="2">
    <citation type="submission" date="2016-11" db="EMBL/GenBank/DDBJ databases">
        <authorList>
            <person name="Klemetsen T."/>
        </authorList>
    </citation>
    <scope>NUCLEOTIDE SEQUENCE [LARGE SCALE GENOMIC DNA]</scope>
    <source>
        <strain evidence="11">MT 2528</strain>
    </source>
</reference>
<keyword evidence="6" id="KW-0319">Glycerol metabolism</keyword>
<dbReference type="Proteomes" id="UP000183794">
    <property type="component" value="Unassembled WGS sequence"/>
</dbReference>
<dbReference type="UniPathway" id="UPA00282"/>
<dbReference type="Pfam" id="PF03007">
    <property type="entry name" value="WS_DGAT_cat"/>
    <property type="match status" value="1"/>
</dbReference>
<evidence type="ECO:0000313" key="12">
    <source>
        <dbReference type="EMBL" id="SGY93060.1"/>
    </source>
</evidence>
<dbReference type="GO" id="GO:0004144">
    <property type="term" value="F:diacylglycerol O-acyltransferase activity"/>
    <property type="evidence" value="ECO:0007669"/>
    <property type="project" value="UniProtKB-EC"/>
</dbReference>
<feature type="domain" description="O-acyltransferase WSD1-like N-terminal" evidence="9">
    <location>
        <begin position="5"/>
        <end position="267"/>
    </location>
</feature>
<evidence type="ECO:0000256" key="3">
    <source>
        <dbReference type="ARBA" id="ARBA00009587"/>
    </source>
</evidence>
<comment type="catalytic activity">
    <reaction evidence="8">
        <text>an acyl-CoA + a 1,2-diacyl-sn-glycerol = a triacyl-sn-glycerol + CoA</text>
        <dbReference type="Rhea" id="RHEA:10868"/>
        <dbReference type="ChEBI" id="CHEBI:17815"/>
        <dbReference type="ChEBI" id="CHEBI:57287"/>
        <dbReference type="ChEBI" id="CHEBI:58342"/>
        <dbReference type="ChEBI" id="CHEBI:64615"/>
        <dbReference type="EC" id="2.3.1.20"/>
    </reaction>
</comment>
<evidence type="ECO:0000259" key="10">
    <source>
        <dbReference type="Pfam" id="PF06974"/>
    </source>
</evidence>
<evidence type="ECO:0000256" key="5">
    <source>
        <dbReference type="ARBA" id="ARBA00022679"/>
    </source>
</evidence>
<keyword evidence="13" id="KW-1185">Reference proteome</keyword>
<dbReference type="EMBL" id="FPLJ01000035">
    <property type="protein sequence ID" value="SGY87394.1"/>
    <property type="molecule type" value="Genomic_DNA"/>
</dbReference>
<proteinExistence type="inferred from homology"/>
<gene>
    <name evidence="11" type="ORF">MT2528_1263</name>
    <name evidence="12" type="ORF">NVI5450_1433</name>
</gene>
<dbReference type="InterPro" id="IPR045034">
    <property type="entry name" value="O-acyltransferase_WSD1-like"/>
</dbReference>
<protein>
    <recommendedName>
        <fullName evidence="4">diacylglycerol O-acyltransferase</fullName>
        <ecNumber evidence="4">2.3.1.20</ecNumber>
    </recommendedName>
</protein>
<evidence type="ECO:0000313" key="14">
    <source>
        <dbReference type="Proteomes" id="UP000183794"/>
    </source>
</evidence>
<evidence type="ECO:0000256" key="1">
    <source>
        <dbReference type="ARBA" id="ARBA00004771"/>
    </source>
</evidence>
<dbReference type="GO" id="GO:0071731">
    <property type="term" value="P:response to nitric oxide"/>
    <property type="evidence" value="ECO:0007669"/>
    <property type="project" value="TreeGrafter"/>
</dbReference>
<evidence type="ECO:0000256" key="2">
    <source>
        <dbReference type="ARBA" id="ARBA00005189"/>
    </source>
</evidence>
<dbReference type="GO" id="GO:0001666">
    <property type="term" value="P:response to hypoxia"/>
    <property type="evidence" value="ECO:0007669"/>
    <property type="project" value="TreeGrafter"/>
</dbReference>
<dbReference type="GO" id="GO:0005886">
    <property type="term" value="C:plasma membrane"/>
    <property type="evidence" value="ECO:0007669"/>
    <property type="project" value="TreeGrafter"/>
</dbReference>
<comment type="similarity">
    <text evidence="3">Belongs to the long-chain O-acyltransferase family.</text>
</comment>
<evidence type="ECO:0000259" key="9">
    <source>
        <dbReference type="Pfam" id="PF03007"/>
    </source>
</evidence>
<dbReference type="GO" id="GO:0019432">
    <property type="term" value="P:triglyceride biosynthetic process"/>
    <property type="evidence" value="ECO:0007669"/>
    <property type="project" value="UniProtKB-UniPathway"/>
</dbReference>
<evidence type="ECO:0000313" key="13">
    <source>
        <dbReference type="Proteomes" id="UP000182660"/>
    </source>
</evidence>
<evidence type="ECO:0000256" key="8">
    <source>
        <dbReference type="ARBA" id="ARBA00048109"/>
    </source>
</evidence>
<dbReference type="InterPro" id="IPR009721">
    <property type="entry name" value="O-acyltransferase_WSD1_C"/>
</dbReference>
<sequence>MEQLSLVETSFLLSESTASPKHFSGLQIFEPPKDYEGNFARDLFQKLIMDPAVATPFNFKLKKSIGGLYYWVHDSQFDFNYHIRMSMLPGDGSDEQLRDLVERLHSHLIDRSRPLWEVYLIEGLSDDRFAIFTKIHYAMADGKMANSWLSGYLQSEQSVNDYRPFWQIPSFRPGYKESAGVIESTLSAYVSGLKQLKSIPGLVKLGTRMGLKFLHLRDKGPALPFCAPRTPFSVPATRSRIVSFGSLPFERMRSISKITGVTLNDVILCCVDIGLNRYLKEKGILLRKPLVAQVPVRIGNGRRNALTGVELGNIDADALDHLETIFKRTSSVKEDLFSLPAESVVNFSLLIQATASISEWLGISKFLPPLGSVLVSNVRGQQEFAYLAGAKLTEVYPVSVLSAGTALNITLYSYHEKVFFGLVGCKNELPDLDMLSRHVEAACDILSDEILDNAKQHSVLISSR</sequence>
<dbReference type="EC" id="2.3.1.20" evidence="4"/>
<evidence type="ECO:0000256" key="4">
    <source>
        <dbReference type="ARBA" id="ARBA00013244"/>
    </source>
</evidence>